<dbReference type="PANTHER" id="PTHR45709">
    <property type="entry name" value="LARGE SUBUNIT GTPASE 1 HOMOLOG-RELATED"/>
    <property type="match status" value="1"/>
</dbReference>
<feature type="compositionally biased region" description="Acidic residues" evidence="5">
    <location>
        <begin position="509"/>
        <end position="523"/>
    </location>
</feature>
<dbReference type="PRINTS" id="PR00326">
    <property type="entry name" value="GTP1OBG"/>
</dbReference>
<feature type="region of interest" description="Disordered" evidence="5">
    <location>
        <begin position="485"/>
        <end position="528"/>
    </location>
</feature>
<dbReference type="InterPro" id="IPR043358">
    <property type="entry name" value="GNL1-like"/>
</dbReference>
<name>A0A7R8VG49_TIMDO</name>
<feature type="compositionally biased region" description="Basic residues" evidence="5">
    <location>
        <begin position="1"/>
        <end position="16"/>
    </location>
</feature>
<dbReference type="PANTHER" id="PTHR45709:SF3">
    <property type="entry name" value="GUANINE NUCLEOTIDE-BINDING PROTEIN-LIKE 1"/>
    <property type="match status" value="1"/>
</dbReference>
<organism evidence="7">
    <name type="scientific">Timema douglasi</name>
    <name type="common">Walking stick</name>
    <dbReference type="NCBI Taxonomy" id="61478"/>
    <lineage>
        <taxon>Eukaryota</taxon>
        <taxon>Metazoa</taxon>
        <taxon>Ecdysozoa</taxon>
        <taxon>Arthropoda</taxon>
        <taxon>Hexapoda</taxon>
        <taxon>Insecta</taxon>
        <taxon>Pterygota</taxon>
        <taxon>Neoptera</taxon>
        <taxon>Polyneoptera</taxon>
        <taxon>Phasmatodea</taxon>
        <taxon>Timematodea</taxon>
        <taxon>Timematoidea</taxon>
        <taxon>Timematidae</taxon>
        <taxon>Timema</taxon>
    </lineage>
</organism>
<feature type="region of interest" description="Disordered" evidence="5">
    <location>
        <begin position="1"/>
        <end position="74"/>
    </location>
</feature>
<dbReference type="InterPro" id="IPR006073">
    <property type="entry name" value="GTP-bd"/>
</dbReference>
<dbReference type="GO" id="GO:0005525">
    <property type="term" value="F:GTP binding"/>
    <property type="evidence" value="ECO:0007669"/>
    <property type="project" value="UniProtKB-KW"/>
</dbReference>
<comment type="function">
    <text evidence="3">Possible regulatory or functional link with the histocompatibility cluster.</text>
</comment>
<dbReference type="Gene3D" id="3.40.50.300">
    <property type="entry name" value="P-loop containing nucleotide triphosphate hydrolases"/>
    <property type="match status" value="1"/>
</dbReference>
<evidence type="ECO:0000256" key="3">
    <source>
        <dbReference type="ARBA" id="ARBA00037770"/>
    </source>
</evidence>
<dbReference type="Pfam" id="PF01926">
    <property type="entry name" value="MMR_HSR1"/>
    <property type="match status" value="1"/>
</dbReference>
<proteinExistence type="predicted"/>
<evidence type="ECO:0000256" key="5">
    <source>
        <dbReference type="SAM" id="MobiDB-lite"/>
    </source>
</evidence>
<protein>
    <recommendedName>
        <fullName evidence="4">Guanine nucleotide-binding protein-like 1</fullName>
    </recommendedName>
</protein>
<dbReference type="InterPro" id="IPR027417">
    <property type="entry name" value="P-loop_NTPase"/>
</dbReference>
<evidence type="ECO:0000256" key="2">
    <source>
        <dbReference type="ARBA" id="ARBA00023134"/>
    </source>
</evidence>
<keyword evidence="2" id="KW-0342">GTP-binding</keyword>
<evidence type="ECO:0000256" key="4">
    <source>
        <dbReference type="ARBA" id="ARBA00039902"/>
    </source>
</evidence>
<dbReference type="GO" id="GO:0003924">
    <property type="term" value="F:GTPase activity"/>
    <property type="evidence" value="ECO:0007669"/>
    <property type="project" value="InterPro"/>
</dbReference>
<dbReference type="SUPFAM" id="SSF52540">
    <property type="entry name" value="P-loop containing nucleoside triphosphate hydrolases"/>
    <property type="match status" value="1"/>
</dbReference>
<feature type="domain" description="G" evidence="6">
    <location>
        <begin position="295"/>
        <end position="349"/>
    </location>
</feature>
<keyword evidence="1" id="KW-0547">Nucleotide-binding</keyword>
<dbReference type="AlphaFoldDB" id="A0A7R8VG49"/>
<evidence type="ECO:0000313" key="7">
    <source>
        <dbReference type="EMBL" id="CAD7197190.1"/>
    </source>
</evidence>
<accession>A0A7R8VG49</accession>
<dbReference type="EMBL" id="OA565522">
    <property type="protein sequence ID" value="CAD7197190.1"/>
    <property type="molecule type" value="Genomic_DNA"/>
</dbReference>
<evidence type="ECO:0000259" key="6">
    <source>
        <dbReference type="Pfam" id="PF01926"/>
    </source>
</evidence>
<evidence type="ECO:0000256" key="1">
    <source>
        <dbReference type="ARBA" id="ARBA00022741"/>
    </source>
</evidence>
<sequence>MPHGHKKTPFSGKAKRAQLQAKKEKKSGHFQASGYKPRTTSLIQDDEDSSGQEEGSKILKINQQPVTRSSRSNPNRYALQFHKETEAELQASKELARKTIVPVPESELEVAIEDYFLPELDFPKRPPWSIDMTRAQLESREHRYFTALMFPPSLYRHVTETLHKAIILVLNKVDLAPPPLVVAWRHYFKEHYPELHILTFTSYPSYNLRGNQSLQVRRRRGKMRMAAEGAQKLYEACKTIVQNEVDLTSWYKKISEEMELEYENDDLEVEEVMELKQVDTSFYEHEKYREGMLTIGCVGQPNVGKSSLMNAIMGKKVVSVSKTPGHTKHFQTIHLTSTVRLCDCPGLVFPSKVPKTIQVLMGSFPIAQLRDPYSAIRYLAERCDLPKLLKLKHPENDEEWSAIDVCDGWALKRGFYTARAARPDTYRAANQLLRMALDGKICICLRPPGYSMKKDFWAQHEEVREIIWIQARSGDEPTKWQEVVDLSSDEEEDEMVPTAAGDTVGQESESSEGQESDDEEEEESKVKIGSISPLLQQKRVKHRLDYGSKARGVTVRAVEIGTGTVCWREKEVGIHHLSPVLAEAG</sequence>
<gene>
    <name evidence="7" type="ORF">TDIB3V08_LOCUS3503</name>
</gene>
<feature type="compositionally biased region" description="Polar residues" evidence="5">
    <location>
        <begin position="61"/>
        <end position="74"/>
    </location>
</feature>
<reference evidence="7" key="1">
    <citation type="submission" date="2020-11" db="EMBL/GenBank/DDBJ databases">
        <authorList>
            <person name="Tran Van P."/>
        </authorList>
    </citation>
    <scope>NUCLEOTIDE SEQUENCE</scope>
</reference>